<dbReference type="InterPro" id="IPR002885">
    <property type="entry name" value="PPR_rpt"/>
</dbReference>
<dbReference type="EMBL" id="NCSJ02000002">
    <property type="protein sequence ID" value="RFU36099.1"/>
    <property type="molecule type" value="Genomic_DNA"/>
</dbReference>
<evidence type="ECO:0000256" key="2">
    <source>
        <dbReference type="PROSITE-ProRule" id="PRU00708"/>
    </source>
</evidence>
<dbReference type="OMA" id="EMIYKEM"/>
<evidence type="ECO:0000256" key="1">
    <source>
        <dbReference type="ARBA" id="ARBA00022737"/>
    </source>
</evidence>
<dbReference type="InterPro" id="IPR051222">
    <property type="entry name" value="PPR/CCM1_RNA-binding"/>
</dbReference>
<evidence type="ECO:0008006" key="5">
    <source>
        <dbReference type="Google" id="ProtNLM"/>
    </source>
</evidence>
<reference evidence="3 4" key="1">
    <citation type="submission" date="2018-05" db="EMBL/GenBank/DDBJ databases">
        <title>Draft genome sequence of Scytalidium lignicola DSM 105466, a ubiquitous saprotrophic fungus.</title>
        <authorList>
            <person name="Buettner E."/>
            <person name="Gebauer A.M."/>
            <person name="Hofrichter M."/>
            <person name="Liers C."/>
            <person name="Kellner H."/>
        </authorList>
    </citation>
    <scope>NUCLEOTIDE SEQUENCE [LARGE SCALE GENOMIC DNA]</scope>
    <source>
        <strain evidence="3 4">DSM 105466</strain>
    </source>
</reference>
<feature type="repeat" description="PPR" evidence="2">
    <location>
        <begin position="375"/>
        <end position="409"/>
    </location>
</feature>
<keyword evidence="1" id="KW-0677">Repeat</keyword>
<proteinExistence type="predicted"/>
<dbReference type="OrthoDB" id="1908178at2759"/>
<protein>
    <recommendedName>
        <fullName evidence="5">Pentacotripeptide-repeat region of PRORP domain-containing protein</fullName>
    </recommendedName>
</protein>
<dbReference type="PROSITE" id="PS51375">
    <property type="entry name" value="PPR"/>
    <property type="match status" value="3"/>
</dbReference>
<feature type="repeat" description="PPR" evidence="2">
    <location>
        <begin position="305"/>
        <end position="339"/>
    </location>
</feature>
<evidence type="ECO:0000313" key="4">
    <source>
        <dbReference type="Proteomes" id="UP000258309"/>
    </source>
</evidence>
<dbReference type="Gene3D" id="1.25.40.10">
    <property type="entry name" value="Tetratricopeptide repeat domain"/>
    <property type="match status" value="2"/>
</dbReference>
<dbReference type="Pfam" id="PF01535">
    <property type="entry name" value="PPR"/>
    <property type="match status" value="2"/>
</dbReference>
<comment type="caution">
    <text evidence="3">The sequence shown here is derived from an EMBL/GenBank/DDBJ whole genome shotgun (WGS) entry which is preliminary data.</text>
</comment>
<keyword evidence="4" id="KW-1185">Reference proteome</keyword>
<dbReference type="AlphaFoldDB" id="A0A3E2HRX4"/>
<dbReference type="Proteomes" id="UP000258309">
    <property type="component" value="Unassembled WGS sequence"/>
</dbReference>
<gene>
    <name evidence="3" type="ORF">B7463_g162</name>
</gene>
<sequence length="604" mass="69204">MSIFCSSPSSTRASLATKIASRELLGVLCPQDITQKQYNRSSWRSSRRLSGQNLSPTAGLEAWFVNSLVAAGHCQQHTPKKLHPSLPKPLMRPLLVRDSRPIYTIRNTPRQSHTKAVCSTQVHTKEELIALVDEYGETSYANLQDTLGPPKNFHFQPAGSPRITVSDKEEDEWPPLRYEWPADSETKLKLHDLEEALKDFSKDPMEIYQLYRTLPRPRAPYLPASTRHKLLRHLSVVERKDEQSMLRYLSIIDDMKETSIPLSTAEWTSAISFAARYVGTSTAAEVEAALHMWREMEHIAGVRGNEATFNVLFDVACKAGKFTLAEMIYKEMEARGFAFNRYHHVSLIHYHGLKGDGDGARAAYRDLVEAGEIVDTVVLNAMVSALISAKEANAAENIYERMKRMHLERSEARLPPRDYKERRQINLILMKMAKSLKKDPSKRARAQRRSVVAPDVQTYRILVNYFAVQEGDLEKTAKFLDEMKWFNVPLNGAIFLALLKGFANHGGIRYSSWTQERLESVWQAFMQSIHDETEDLYISKWMVTWALRAFAKCTGKSRTLEVWDEVKTKWNPDEVELDFVMNTLRPLLEREDSIKRQPDWLLGS</sequence>
<dbReference type="NCBIfam" id="TIGR00756">
    <property type="entry name" value="PPR"/>
    <property type="match status" value="1"/>
</dbReference>
<dbReference type="STRING" id="5539.A0A3E2HRX4"/>
<feature type="non-terminal residue" evidence="3">
    <location>
        <position position="604"/>
    </location>
</feature>
<dbReference type="PANTHER" id="PTHR47942">
    <property type="entry name" value="TETRATRICOPEPTIDE REPEAT (TPR)-LIKE SUPERFAMILY PROTEIN-RELATED"/>
    <property type="match status" value="1"/>
</dbReference>
<accession>A0A3E2HRX4</accession>
<name>A0A3E2HRX4_SCYLI</name>
<evidence type="ECO:0000313" key="3">
    <source>
        <dbReference type="EMBL" id="RFU36099.1"/>
    </source>
</evidence>
<feature type="non-terminal residue" evidence="3">
    <location>
        <position position="1"/>
    </location>
</feature>
<dbReference type="InterPro" id="IPR011990">
    <property type="entry name" value="TPR-like_helical_dom_sf"/>
</dbReference>
<dbReference type="PANTHER" id="PTHR47942:SF78">
    <property type="entry name" value="PENTATRICOPEPTIDE REPEAT PROTEIN (AFU_ORTHOLOGUE AFUA_4G07240)"/>
    <property type="match status" value="1"/>
</dbReference>
<feature type="repeat" description="PPR" evidence="2">
    <location>
        <begin position="455"/>
        <end position="490"/>
    </location>
</feature>
<organism evidence="3 4">
    <name type="scientific">Scytalidium lignicola</name>
    <name type="common">Hyphomycete</name>
    <dbReference type="NCBI Taxonomy" id="5539"/>
    <lineage>
        <taxon>Eukaryota</taxon>
        <taxon>Fungi</taxon>
        <taxon>Dikarya</taxon>
        <taxon>Ascomycota</taxon>
        <taxon>Pezizomycotina</taxon>
        <taxon>Leotiomycetes</taxon>
        <taxon>Leotiomycetes incertae sedis</taxon>
        <taxon>Scytalidium</taxon>
    </lineage>
</organism>